<feature type="compositionally biased region" description="Low complexity" evidence="1">
    <location>
        <begin position="29"/>
        <end position="42"/>
    </location>
</feature>
<name>A0A507B9F7_9PEZI</name>
<evidence type="ECO:0000313" key="2">
    <source>
        <dbReference type="EMBL" id="TPX15796.1"/>
    </source>
</evidence>
<dbReference type="Gene3D" id="3.20.20.100">
    <property type="entry name" value="NADP-dependent oxidoreductase domain"/>
    <property type="match status" value="1"/>
</dbReference>
<dbReference type="Proteomes" id="UP000319257">
    <property type="component" value="Unassembled WGS sequence"/>
</dbReference>
<dbReference type="InterPro" id="IPR036812">
    <property type="entry name" value="NAD(P)_OxRdtase_dom_sf"/>
</dbReference>
<dbReference type="STRING" id="1093900.A0A507B9F7"/>
<dbReference type="AlphaFoldDB" id="A0A507B9F7"/>
<protein>
    <submittedName>
        <fullName evidence="2">Uncharacterized protein</fullName>
    </submittedName>
</protein>
<proteinExistence type="predicted"/>
<keyword evidence="3" id="KW-1185">Reference proteome</keyword>
<dbReference type="GeneID" id="41967577"/>
<dbReference type="RefSeq" id="XP_030997507.1">
    <property type="nucleotide sequence ID" value="XM_031135356.1"/>
</dbReference>
<gene>
    <name evidence="2" type="ORF">E0L32_000130</name>
</gene>
<accession>A0A507B9F7</accession>
<dbReference type="SUPFAM" id="SSF51430">
    <property type="entry name" value="NAD(P)-linked oxidoreductase"/>
    <property type="match status" value="1"/>
</dbReference>
<comment type="caution">
    <text evidence="2">The sequence shown here is derived from an EMBL/GenBank/DDBJ whole genome shotgun (WGS) entry which is preliminary data.</text>
</comment>
<dbReference type="InParanoid" id="A0A507B9F7"/>
<evidence type="ECO:0000256" key="1">
    <source>
        <dbReference type="SAM" id="MobiDB-lite"/>
    </source>
</evidence>
<feature type="region of interest" description="Disordered" evidence="1">
    <location>
        <begin position="25"/>
        <end position="48"/>
    </location>
</feature>
<sequence>MADVLQLHRLGRETTPEEIMRALHEDDSSSAARTTTKAAAGDADYEKSVREQTNAKTRAWFASANWEIVDAVERVAADKGAQMAHVATSWVLHQWVLAHLRVEESVVALYVRLTSEVLMFLKQGYRPRSLEGM</sequence>
<evidence type="ECO:0000313" key="3">
    <source>
        <dbReference type="Proteomes" id="UP000319257"/>
    </source>
</evidence>
<dbReference type="EMBL" id="SKBQ01000001">
    <property type="protein sequence ID" value="TPX15796.1"/>
    <property type="molecule type" value="Genomic_DNA"/>
</dbReference>
<reference evidence="2 3" key="1">
    <citation type="submission" date="2019-06" db="EMBL/GenBank/DDBJ databases">
        <title>Draft genome sequence of the filamentous fungus Phialemoniopsis curvata isolated from diesel fuel.</title>
        <authorList>
            <person name="Varaljay V.A."/>
            <person name="Lyon W.J."/>
            <person name="Crouch A.L."/>
            <person name="Drake C.E."/>
            <person name="Hollomon J.M."/>
            <person name="Nadeau L.J."/>
            <person name="Nunn H.S."/>
            <person name="Stevenson B.S."/>
            <person name="Bojanowski C.L."/>
            <person name="Crookes-Goodson W.J."/>
        </authorList>
    </citation>
    <scope>NUCLEOTIDE SEQUENCE [LARGE SCALE GENOMIC DNA]</scope>
    <source>
        <strain evidence="2 3">D216</strain>
    </source>
</reference>
<organism evidence="2 3">
    <name type="scientific">Thyridium curvatum</name>
    <dbReference type="NCBI Taxonomy" id="1093900"/>
    <lineage>
        <taxon>Eukaryota</taxon>
        <taxon>Fungi</taxon>
        <taxon>Dikarya</taxon>
        <taxon>Ascomycota</taxon>
        <taxon>Pezizomycotina</taxon>
        <taxon>Sordariomycetes</taxon>
        <taxon>Sordariomycetidae</taxon>
        <taxon>Thyridiales</taxon>
        <taxon>Thyridiaceae</taxon>
        <taxon>Thyridium</taxon>
    </lineage>
</organism>